<reference evidence="2 3" key="1">
    <citation type="submission" date="2020-04" db="EMBL/GenBank/DDBJ databases">
        <authorList>
            <person name="Zhang R."/>
            <person name="Schippers A."/>
        </authorList>
    </citation>
    <scope>NUCLEOTIDE SEQUENCE [LARGE SCALE GENOMIC DNA]</scope>
    <source>
        <strain evidence="2 3">DSM 109850</strain>
    </source>
</reference>
<dbReference type="SUPFAM" id="SSF53335">
    <property type="entry name" value="S-adenosyl-L-methionine-dependent methyltransferases"/>
    <property type="match status" value="1"/>
</dbReference>
<evidence type="ECO:0000313" key="3">
    <source>
        <dbReference type="Proteomes" id="UP000533476"/>
    </source>
</evidence>
<dbReference type="GO" id="GO:0008757">
    <property type="term" value="F:S-adenosylmethionine-dependent methyltransferase activity"/>
    <property type="evidence" value="ECO:0007669"/>
    <property type="project" value="InterPro"/>
</dbReference>
<dbReference type="GO" id="GO:0032259">
    <property type="term" value="P:methylation"/>
    <property type="evidence" value="ECO:0007669"/>
    <property type="project" value="UniProtKB-KW"/>
</dbReference>
<feature type="domain" description="Methyltransferase type 11" evidence="1">
    <location>
        <begin position="80"/>
        <end position="180"/>
    </location>
</feature>
<sequence length="283" mass="31008">MAGGASQQRVLEAGPEVHDITGPGVATFQAPGDYAWFDGGDPLGFDPRASLYHKLLASHNQGVGEALVERLPLKPGELWVDIGTGTGAMVAALQNHARSNNGPIWIFGIDRAGRMMDEAWESASNRGIPAWFIQRDLIDLSWPRGMVDGVTALLLFHLVDDLDAILRRAFQALKPGGRLLYAVSADSNPFVQMIMHQLEGPGDFFKRGQQKIRHHVVQAGFVIEQERTHQDIITVDNPEAMRDLISSIGGPATRGIRRDIVPPSTIPRVFQLVWAQKPSEEAS</sequence>
<keyword evidence="3" id="KW-1185">Reference proteome</keyword>
<proteinExistence type="predicted"/>
<dbReference type="PANTHER" id="PTHR43861">
    <property type="entry name" value="TRANS-ACONITATE 2-METHYLTRANSFERASE-RELATED"/>
    <property type="match status" value="1"/>
</dbReference>
<dbReference type="InterPro" id="IPR029063">
    <property type="entry name" value="SAM-dependent_MTases_sf"/>
</dbReference>
<name>A0A7Y0L6K1_9FIRM</name>
<keyword evidence="2" id="KW-0808">Transferase</keyword>
<evidence type="ECO:0000259" key="1">
    <source>
        <dbReference type="Pfam" id="PF08241"/>
    </source>
</evidence>
<dbReference type="CDD" id="cd02440">
    <property type="entry name" value="AdoMet_MTases"/>
    <property type="match status" value="1"/>
</dbReference>
<comment type="caution">
    <text evidence="2">The sequence shown here is derived from an EMBL/GenBank/DDBJ whole genome shotgun (WGS) entry which is preliminary data.</text>
</comment>
<keyword evidence="2" id="KW-0489">Methyltransferase</keyword>
<dbReference type="EMBL" id="JABBVZ010000076">
    <property type="protein sequence ID" value="NMP23968.1"/>
    <property type="molecule type" value="Genomic_DNA"/>
</dbReference>
<dbReference type="AlphaFoldDB" id="A0A7Y0L6K1"/>
<dbReference type="Gene3D" id="3.40.50.150">
    <property type="entry name" value="Vaccinia Virus protein VP39"/>
    <property type="match status" value="1"/>
</dbReference>
<organism evidence="2 3">
    <name type="scientific">Sulfobacillus harzensis</name>
    <dbReference type="NCBI Taxonomy" id="2729629"/>
    <lineage>
        <taxon>Bacteria</taxon>
        <taxon>Bacillati</taxon>
        <taxon>Bacillota</taxon>
        <taxon>Clostridia</taxon>
        <taxon>Eubacteriales</taxon>
        <taxon>Clostridiales Family XVII. Incertae Sedis</taxon>
        <taxon>Sulfobacillus</taxon>
    </lineage>
</organism>
<accession>A0A7Y0L6K1</accession>
<dbReference type="RefSeq" id="WP_169101680.1">
    <property type="nucleotide sequence ID" value="NZ_JABBVZ010000076.1"/>
</dbReference>
<dbReference type="Proteomes" id="UP000533476">
    <property type="component" value="Unassembled WGS sequence"/>
</dbReference>
<dbReference type="InterPro" id="IPR013216">
    <property type="entry name" value="Methyltransf_11"/>
</dbReference>
<dbReference type="Pfam" id="PF08241">
    <property type="entry name" value="Methyltransf_11"/>
    <property type="match status" value="1"/>
</dbReference>
<evidence type="ECO:0000313" key="2">
    <source>
        <dbReference type="EMBL" id="NMP23968.1"/>
    </source>
</evidence>
<gene>
    <name evidence="2" type="ORF">HIJ39_16665</name>
</gene>
<dbReference type="PANTHER" id="PTHR43861:SF1">
    <property type="entry name" value="TRANS-ACONITATE 2-METHYLTRANSFERASE"/>
    <property type="match status" value="1"/>
</dbReference>
<protein>
    <submittedName>
        <fullName evidence="2">Class I SAM-dependent methyltransferase</fullName>
    </submittedName>
</protein>